<evidence type="ECO:0000256" key="2">
    <source>
        <dbReference type="PROSITE-ProRule" id="PRU00504"/>
    </source>
</evidence>
<dbReference type="InterPro" id="IPR050952">
    <property type="entry name" value="TRIM-NHL_E3_ligases"/>
</dbReference>
<feature type="compositionally biased region" description="Low complexity" evidence="3">
    <location>
        <begin position="36"/>
        <end position="90"/>
    </location>
</feature>
<protein>
    <recommendedName>
        <fullName evidence="7">NHL repeat containing protein</fullName>
    </recommendedName>
</protein>
<dbReference type="Proteomes" id="UP000663889">
    <property type="component" value="Unassembled WGS sequence"/>
</dbReference>
<evidence type="ECO:0000313" key="5">
    <source>
        <dbReference type="EMBL" id="CAF3988276.1"/>
    </source>
</evidence>
<dbReference type="EMBL" id="CAJOBE010005870">
    <property type="protein sequence ID" value="CAF3988276.1"/>
    <property type="molecule type" value="Genomic_DNA"/>
</dbReference>
<feature type="region of interest" description="Disordered" evidence="3">
    <location>
        <begin position="36"/>
        <end position="92"/>
    </location>
</feature>
<evidence type="ECO:0000256" key="3">
    <source>
        <dbReference type="SAM" id="MobiDB-lite"/>
    </source>
</evidence>
<dbReference type="PROSITE" id="PS51125">
    <property type="entry name" value="NHL"/>
    <property type="match status" value="1"/>
</dbReference>
<dbReference type="CDD" id="cd05819">
    <property type="entry name" value="NHL"/>
    <property type="match status" value="1"/>
</dbReference>
<dbReference type="PANTHER" id="PTHR24104:SF25">
    <property type="entry name" value="PROTEIN LIN-41"/>
    <property type="match status" value="1"/>
</dbReference>
<comment type="caution">
    <text evidence="5">The sequence shown here is derived from an EMBL/GenBank/DDBJ whole genome shotgun (WGS) entry which is preliminary data.</text>
</comment>
<evidence type="ECO:0000256" key="1">
    <source>
        <dbReference type="ARBA" id="ARBA00022737"/>
    </source>
</evidence>
<dbReference type="Gene3D" id="2.40.10.500">
    <property type="match status" value="2"/>
</dbReference>
<dbReference type="PANTHER" id="PTHR24104">
    <property type="entry name" value="E3 UBIQUITIN-PROTEIN LIGASE NHLRC1-RELATED"/>
    <property type="match status" value="1"/>
</dbReference>
<keyword evidence="1" id="KW-0677">Repeat</keyword>
<dbReference type="AlphaFoldDB" id="A0A819MYL3"/>
<dbReference type="SUPFAM" id="SSF101898">
    <property type="entry name" value="NHL repeat"/>
    <property type="match status" value="1"/>
</dbReference>
<evidence type="ECO:0008006" key="7">
    <source>
        <dbReference type="Google" id="ProtNLM"/>
    </source>
</evidence>
<name>A0A819MYL3_9BILA</name>
<dbReference type="EMBL" id="CAJNOU010000241">
    <property type="protein sequence ID" value="CAF0928736.1"/>
    <property type="molecule type" value="Genomic_DNA"/>
</dbReference>
<sequence length="278" mass="28842">MSSPLTTTAASSLITTTGVTSVATATTVSVTTSTITTSSTTSSSTTSSSTTSSSTTSSSTTSSSTTSSSTTSSSTTSSSTTTSTSISGTSNNQLDTPYGITHDWSANIFYITDQNNHRVMKYLSNSTSGTVVAGNNGQGMGTTQLNYPLGVYFDSSSNSLLIVNYGAHNVVRWVLGASSWTLVVGNTGVSGSTSTLLFTPFDVTCDSMNNVYVADSGNHRLQFFFAGQSNGTTVAGITGTMGSTSTLLNQPTSIVVDAQFNIYVVDYANSRIQEFLHY</sequence>
<dbReference type="InterPro" id="IPR001258">
    <property type="entry name" value="NHL_repeat"/>
</dbReference>
<reference evidence="5" key="1">
    <citation type="submission" date="2021-02" db="EMBL/GenBank/DDBJ databases">
        <authorList>
            <person name="Nowell W R."/>
        </authorList>
    </citation>
    <scope>NUCLEOTIDE SEQUENCE</scope>
</reference>
<evidence type="ECO:0000313" key="4">
    <source>
        <dbReference type="EMBL" id="CAF0928736.1"/>
    </source>
</evidence>
<dbReference type="Proteomes" id="UP000663874">
    <property type="component" value="Unassembled WGS sequence"/>
</dbReference>
<organism evidence="5 6">
    <name type="scientific">Rotaria sordida</name>
    <dbReference type="NCBI Taxonomy" id="392033"/>
    <lineage>
        <taxon>Eukaryota</taxon>
        <taxon>Metazoa</taxon>
        <taxon>Spiralia</taxon>
        <taxon>Gnathifera</taxon>
        <taxon>Rotifera</taxon>
        <taxon>Eurotatoria</taxon>
        <taxon>Bdelloidea</taxon>
        <taxon>Philodinida</taxon>
        <taxon>Philodinidae</taxon>
        <taxon>Rotaria</taxon>
    </lineage>
</organism>
<dbReference type="Pfam" id="PF01436">
    <property type="entry name" value="NHL"/>
    <property type="match status" value="2"/>
</dbReference>
<dbReference type="GO" id="GO:0008270">
    <property type="term" value="F:zinc ion binding"/>
    <property type="evidence" value="ECO:0007669"/>
    <property type="project" value="UniProtKB-KW"/>
</dbReference>
<accession>A0A819MYL3</accession>
<feature type="repeat" description="NHL" evidence="2">
    <location>
        <begin position="202"/>
        <end position="227"/>
    </location>
</feature>
<evidence type="ECO:0000313" key="6">
    <source>
        <dbReference type="Proteomes" id="UP000663874"/>
    </source>
</evidence>
<proteinExistence type="predicted"/>
<gene>
    <name evidence="5" type="ORF">FNK824_LOCUS25252</name>
    <name evidence="4" type="ORF">SEV965_LOCUS7056</name>
</gene>